<dbReference type="Gene3D" id="3.40.50.300">
    <property type="entry name" value="P-loop containing nucleotide triphosphate hydrolases"/>
    <property type="match status" value="1"/>
</dbReference>
<dbReference type="InterPro" id="IPR003439">
    <property type="entry name" value="ABC_transporter-like_ATP-bd"/>
</dbReference>
<proteinExistence type="predicted"/>
<evidence type="ECO:0000256" key="1">
    <source>
        <dbReference type="ARBA" id="ARBA00022741"/>
    </source>
</evidence>
<feature type="domain" description="ABC transporter" evidence="3">
    <location>
        <begin position="5"/>
        <end position="222"/>
    </location>
</feature>
<keyword evidence="1" id="KW-0547">Nucleotide-binding</keyword>
<dbReference type="CDD" id="cd03228">
    <property type="entry name" value="ABCC_MRP_Like"/>
    <property type="match status" value="1"/>
</dbReference>
<dbReference type="Pfam" id="PF00005">
    <property type="entry name" value="ABC_tran"/>
    <property type="match status" value="1"/>
</dbReference>
<organism evidence="4 5">
    <name type="scientific">Prosthecochloris ethylica</name>
    <dbReference type="NCBI Taxonomy" id="2743976"/>
    <lineage>
        <taxon>Bacteria</taxon>
        <taxon>Pseudomonadati</taxon>
        <taxon>Chlorobiota</taxon>
        <taxon>Chlorobiia</taxon>
        <taxon>Chlorobiales</taxon>
        <taxon>Chlorobiaceae</taxon>
        <taxon>Prosthecochloris</taxon>
    </lineage>
</organism>
<protein>
    <submittedName>
        <fullName evidence="4">ATP-binding cassette domain-containing protein</fullName>
    </submittedName>
</protein>
<dbReference type="PANTHER" id="PTHR43423">
    <property type="entry name" value="ABC TRANSPORTER I FAMILY MEMBER 17"/>
    <property type="match status" value="1"/>
</dbReference>
<reference evidence="4 5" key="1">
    <citation type="journal article" date="2020" name="Microorganisms">
        <title>Simultaneous Genome Sequencing of Prosthecochloris ethylica and Desulfuromonas acetoxidans within a Syntrophic Mixture Reveals Unique Pili and Protein Interactions.</title>
        <authorList>
            <person name="Kyndt J.A."/>
            <person name="Van Beeumen J.J."/>
            <person name="Meyer T.E."/>
        </authorList>
    </citation>
    <scope>NUCLEOTIDE SEQUENCE [LARGE SCALE GENOMIC DNA]</scope>
    <source>
        <strain evidence="4 5">N3</strain>
    </source>
</reference>
<dbReference type="GO" id="GO:0005524">
    <property type="term" value="F:ATP binding"/>
    <property type="evidence" value="ECO:0007669"/>
    <property type="project" value="UniProtKB-KW"/>
</dbReference>
<evidence type="ECO:0000313" key="5">
    <source>
        <dbReference type="Proteomes" id="UP000619838"/>
    </source>
</evidence>
<dbReference type="InterPro" id="IPR027417">
    <property type="entry name" value="P-loop_NTPase"/>
</dbReference>
<dbReference type="PROSITE" id="PS50893">
    <property type="entry name" value="ABC_TRANSPORTER_2"/>
    <property type="match status" value="1"/>
</dbReference>
<gene>
    <name evidence="4" type="ORF">INT08_01940</name>
</gene>
<dbReference type="PANTHER" id="PTHR43423:SF1">
    <property type="entry name" value="ABC TRANSPORTER I FAMILY MEMBER 17"/>
    <property type="match status" value="1"/>
</dbReference>
<accession>A0ABR9XPH8</accession>
<dbReference type="SUPFAM" id="SSF52540">
    <property type="entry name" value="P-loop containing nucleoside triphosphate hydrolases"/>
    <property type="match status" value="1"/>
</dbReference>
<dbReference type="InterPro" id="IPR003593">
    <property type="entry name" value="AAA+_ATPase"/>
</dbReference>
<evidence type="ECO:0000313" key="4">
    <source>
        <dbReference type="EMBL" id="MBF0635946.1"/>
    </source>
</evidence>
<keyword evidence="5" id="KW-1185">Reference proteome</keyword>
<name>A0ABR9XPH8_9CHLB</name>
<sequence>MSSLISLEHLGFSYDSSSAPLFDDVNLEISRGDFLLIRGASGTGKSTLLRLVCRLQPHCRGRILFKGRTVESIPPAELRRQVLYTTQLPAMMDGTVRANLLFPFSFESNREKAVPPDDALRGMLEEFYLHDIPLDHHALNLSVGQQQRVALMRAILQKPEVILFDEPTSALDGESASMVFRIIEHLNRDQQMTVVMVTHSDYRPERITPAIYLLEHRKLRRL</sequence>
<dbReference type="EMBL" id="JADGII010000002">
    <property type="protein sequence ID" value="MBF0635946.1"/>
    <property type="molecule type" value="Genomic_DNA"/>
</dbReference>
<keyword evidence="2 4" id="KW-0067">ATP-binding</keyword>
<dbReference type="Proteomes" id="UP000619838">
    <property type="component" value="Unassembled WGS sequence"/>
</dbReference>
<evidence type="ECO:0000259" key="3">
    <source>
        <dbReference type="PROSITE" id="PS50893"/>
    </source>
</evidence>
<evidence type="ECO:0000256" key="2">
    <source>
        <dbReference type="ARBA" id="ARBA00022840"/>
    </source>
</evidence>
<dbReference type="SMART" id="SM00382">
    <property type="entry name" value="AAA"/>
    <property type="match status" value="1"/>
</dbReference>
<dbReference type="RefSeq" id="WP_114606981.1">
    <property type="nucleotide sequence ID" value="NZ_JABVZQ010000004.1"/>
</dbReference>
<comment type="caution">
    <text evidence="4">The sequence shown here is derived from an EMBL/GenBank/DDBJ whole genome shotgun (WGS) entry which is preliminary data.</text>
</comment>